<dbReference type="SMART" id="SM00849">
    <property type="entry name" value="Lactamase_B"/>
    <property type="match status" value="1"/>
</dbReference>
<name>A0ABR5N7R4_BRECH</name>
<keyword evidence="6" id="KW-1185">Reference proteome</keyword>
<dbReference type="InterPro" id="IPR050855">
    <property type="entry name" value="NDM-1-like"/>
</dbReference>
<comment type="caution">
    <text evidence="5">The sequence shown here is derived from an EMBL/GenBank/DDBJ whole genome shotgun (WGS) entry which is preliminary data.</text>
</comment>
<dbReference type="SUPFAM" id="SSF56281">
    <property type="entry name" value="Metallo-hydrolase/oxidoreductase"/>
    <property type="match status" value="1"/>
</dbReference>
<dbReference type="Pfam" id="PF00753">
    <property type="entry name" value="Lactamase_B"/>
    <property type="match status" value="1"/>
</dbReference>
<dbReference type="InterPro" id="IPR001279">
    <property type="entry name" value="Metallo-B-lactamas"/>
</dbReference>
<feature type="domain" description="Metallo-beta-lactamase" evidence="4">
    <location>
        <begin position="87"/>
        <end position="302"/>
    </location>
</feature>
<accession>A0ABR5N7R4</accession>
<evidence type="ECO:0000313" key="6">
    <source>
        <dbReference type="Proteomes" id="UP000051063"/>
    </source>
</evidence>
<proteinExistence type="predicted"/>
<evidence type="ECO:0000256" key="3">
    <source>
        <dbReference type="ARBA" id="ARBA00048505"/>
    </source>
</evidence>
<comment type="catalytic activity">
    <reaction evidence="1">
        <text>3',5'-cyclic CMP + H2O = CMP + H(+)</text>
        <dbReference type="Rhea" id="RHEA:72675"/>
        <dbReference type="ChEBI" id="CHEBI:15377"/>
        <dbReference type="ChEBI" id="CHEBI:15378"/>
        <dbReference type="ChEBI" id="CHEBI:58003"/>
        <dbReference type="ChEBI" id="CHEBI:60377"/>
    </reaction>
    <physiologicalReaction direction="left-to-right" evidence="1">
        <dbReference type="Rhea" id="RHEA:72676"/>
    </physiologicalReaction>
</comment>
<evidence type="ECO:0000256" key="2">
    <source>
        <dbReference type="ARBA" id="ARBA00034301"/>
    </source>
</evidence>
<dbReference type="CDD" id="cd16282">
    <property type="entry name" value="metallo-hydrolase-like_MBL-fold"/>
    <property type="match status" value="1"/>
</dbReference>
<evidence type="ECO:0000256" key="1">
    <source>
        <dbReference type="ARBA" id="ARBA00034221"/>
    </source>
</evidence>
<dbReference type="PANTHER" id="PTHR42951">
    <property type="entry name" value="METALLO-BETA-LACTAMASE DOMAIN-CONTAINING"/>
    <property type="match status" value="1"/>
</dbReference>
<dbReference type="Proteomes" id="UP000051063">
    <property type="component" value="Unassembled WGS sequence"/>
</dbReference>
<dbReference type="Gene3D" id="3.60.15.10">
    <property type="entry name" value="Ribonuclease Z/Hydroxyacylglutathione hydrolase-like"/>
    <property type="match status" value="1"/>
</dbReference>
<sequence>MSVKNQANYLTFSWTQEFHTFFTKMPFPSSMIERGTLRFGPMLTSLLFYRRLIRMTVVSSLESPFFTVDFIADGIYAAIAKPGTGAMANAGIIDLGDRTLVFDTTMYTPQAGQALHNTAVQLFDRPVSLVINSHFHLDHVGGNQSFPNAVMISTDQTRTLMLERTQQFLSFALAHPEYPESVKASLEQETDERRRQELSIQLGDLLAMDAALLTLVPSPATISYDGSLTLHGSKRTAVLSAMGNGHSPCDAVLYLPGEEVLFAADLLFVHSHPSVQSGNVSEWIHILDRLGQEAFHTVVPGHGPVADKQALQSLQTYLTELLAQARLLSEQQDPLEAASCTPIPDAYQTWTLDSLYERNLKHLLHQLQSNE</sequence>
<evidence type="ECO:0000313" key="5">
    <source>
        <dbReference type="EMBL" id="KQL46684.1"/>
    </source>
</evidence>
<protein>
    <recommendedName>
        <fullName evidence="4">Metallo-beta-lactamase domain-containing protein</fullName>
    </recommendedName>
</protein>
<gene>
    <name evidence="5" type="ORF">AN963_17360</name>
</gene>
<reference evidence="5 6" key="1">
    <citation type="submission" date="2015-09" db="EMBL/GenBank/DDBJ databases">
        <title>Genome sequencing project for genomic taxonomy and phylogenomics of Bacillus-like bacteria.</title>
        <authorList>
            <person name="Liu B."/>
            <person name="Wang J."/>
            <person name="Zhu Y."/>
            <person name="Liu G."/>
            <person name="Chen Q."/>
            <person name="Chen Z."/>
            <person name="Lan J."/>
            <person name="Che J."/>
            <person name="Ge C."/>
            <person name="Shi H."/>
            <person name="Pan Z."/>
            <person name="Liu X."/>
        </authorList>
    </citation>
    <scope>NUCLEOTIDE SEQUENCE [LARGE SCALE GENOMIC DNA]</scope>
    <source>
        <strain evidence="5 6">DSM 8552</strain>
    </source>
</reference>
<dbReference type="PANTHER" id="PTHR42951:SF4">
    <property type="entry name" value="ACYL-COENZYME A THIOESTERASE MBLAC2"/>
    <property type="match status" value="1"/>
</dbReference>
<evidence type="ECO:0000259" key="4">
    <source>
        <dbReference type="SMART" id="SM00849"/>
    </source>
</evidence>
<dbReference type="EMBL" id="LJJB01000010">
    <property type="protein sequence ID" value="KQL46684.1"/>
    <property type="molecule type" value="Genomic_DNA"/>
</dbReference>
<comment type="catalytic activity">
    <reaction evidence="3">
        <text>3',5'-cyclic UMP + H2O = UMP + H(+)</text>
        <dbReference type="Rhea" id="RHEA:70575"/>
        <dbReference type="ChEBI" id="CHEBI:15377"/>
        <dbReference type="ChEBI" id="CHEBI:15378"/>
        <dbReference type="ChEBI" id="CHEBI:57865"/>
        <dbReference type="ChEBI" id="CHEBI:184387"/>
    </reaction>
    <physiologicalReaction direction="left-to-right" evidence="3">
        <dbReference type="Rhea" id="RHEA:70576"/>
    </physiologicalReaction>
</comment>
<organism evidence="5 6">
    <name type="scientific">Brevibacillus choshinensis</name>
    <dbReference type="NCBI Taxonomy" id="54911"/>
    <lineage>
        <taxon>Bacteria</taxon>
        <taxon>Bacillati</taxon>
        <taxon>Bacillota</taxon>
        <taxon>Bacilli</taxon>
        <taxon>Bacillales</taxon>
        <taxon>Paenibacillaceae</taxon>
        <taxon>Brevibacillus</taxon>
    </lineage>
</organism>
<comment type="function">
    <text evidence="2">Counteracts the endogenous Pycsar antiviral defense system. Phosphodiesterase that enables metal-dependent hydrolysis of host cyclic nucleotide Pycsar defense signals such as cCMP and cUMP.</text>
</comment>
<dbReference type="InterPro" id="IPR036866">
    <property type="entry name" value="RibonucZ/Hydroxyglut_hydro"/>
</dbReference>